<protein>
    <recommendedName>
        <fullName evidence="4">60S ribosomal protein L32</fullName>
    </recommendedName>
</protein>
<keyword evidence="6" id="KW-1185">Reference proteome</keyword>
<evidence type="ECO:0000256" key="4">
    <source>
        <dbReference type="ARBA" id="ARBA00035335"/>
    </source>
</evidence>
<dbReference type="InterPro" id="IPR001515">
    <property type="entry name" value="Ribosomal_eL32"/>
</dbReference>
<dbReference type="EMBL" id="MTYJ01000066">
    <property type="protein sequence ID" value="OQV17084.1"/>
    <property type="molecule type" value="Genomic_DNA"/>
</dbReference>
<dbReference type="InterPro" id="IPR018263">
    <property type="entry name" value="Ribosomal_eL32_CS"/>
</dbReference>
<dbReference type="CDD" id="cd00513">
    <property type="entry name" value="Ribosomal_L32_L32e"/>
    <property type="match status" value="1"/>
</dbReference>
<evidence type="ECO:0000313" key="5">
    <source>
        <dbReference type="EMBL" id="OQV17084.1"/>
    </source>
</evidence>
<evidence type="ECO:0000256" key="2">
    <source>
        <dbReference type="ARBA" id="ARBA00022980"/>
    </source>
</evidence>
<accession>A0A1W0WPF6</accession>
<comment type="caution">
    <text evidence="5">The sequence shown here is derived from an EMBL/GenBank/DDBJ whole genome shotgun (WGS) entry which is preliminary data.</text>
</comment>
<evidence type="ECO:0000256" key="3">
    <source>
        <dbReference type="ARBA" id="ARBA00023274"/>
    </source>
</evidence>
<evidence type="ECO:0000313" key="6">
    <source>
        <dbReference type="Proteomes" id="UP000192578"/>
    </source>
</evidence>
<dbReference type="GO" id="GO:0006412">
    <property type="term" value="P:translation"/>
    <property type="evidence" value="ECO:0007669"/>
    <property type="project" value="InterPro"/>
</dbReference>
<sequence length="135" mass="15768">MAYPTSILKTHVVKKRLKRFTRHQSDRYGKLAPSWRKPHGIDNRVRRRYKGTNRMPKIGYGSNKETRHVLPNGFRKVVVRNVQELEVLMMSNRTYCAEIAAATSARKRKDIVTRAKQLSIRVTNANARLRAEEHE</sequence>
<dbReference type="InterPro" id="IPR036351">
    <property type="entry name" value="Ribosomal_eL32_sf"/>
</dbReference>
<dbReference type="GO" id="GO:0022625">
    <property type="term" value="C:cytosolic large ribosomal subunit"/>
    <property type="evidence" value="ECO:0007669"/>
    <property type="project" value="TreeGrafter"/>
</dbReference>
<evidence type="ECO:0000256" key="1">
    <source>
        <dbReference type="ARBA" id="ARBA00008431"/>
    </source>
</evidence>
<reference evidence="6" key="1">
    <citation type="submission" date="2017-01" db="EMBL/GenBank/DDBJ databases">
        <title>Comparative genomics of anhydrobiosis in the tardigrade Hypsibius dujardini.</title>
        <authorList>
            <person name="Yoshida Y."/>
            <person name="Koutsovoulos G."/>
            <person name="Laetsch D."/>
            <person name="Stevens L."/>
            <person name="Kumar S."/>
            <person name="Horikawa D."/>
            <person name="Ishino K."/>
            <person name="Komine S."/>
            <person name="Tomita M."/>
            <person name="Blaxter M."/>
            <person name="Arakawa K."/>
        </authorList>
    </citation>
    <scope>NUCLEOTIDE SEQUENCE [LARGE SCALE GENOMIC DNA]</scope>
    <source>
        <strain evidence="6">Z151</strain>
    </source>
</reference>
<dbReference type="SMART" id="SM01393">
    <property type="entry name" value="Ribosomal_L32e"/>
    <property type="match status" value="1"/>
</dbReference>
<name>A0A1W0WPF6_HYPEX</name>
<dbReference type="AlphaFoldDB" id="A0A1W0WPF6"/>
<dbReference type="SUPFAM" id="SSF52042">
    <property type="entry name" value="Ribosomal protein L32e"/>
    <property type="match status" value="1"/>
</dbReference>
<proteinExistence type="inferred from homology"/>
<dbReference type="Pfam" id="PF01655">
    <property type="entry name" value="Ribosomal_L32e"/>
    <property type="match status" value="1"/>
</dbReference>
<dbReference type="GO" id="GO:0003735">
    <property type="term" value="F:structural constituent of ribosome"/>
    <property type="evidence" value="ECO:0007669"/>
    <property type="project" value="InterPro"/>
</dbReference>
<dbReference type="PANTHER" id="PTHR23413:SF1">
    <property type="entry name" value="RIBOSOMAL PROTEIN L32"/>
    <property type="match status" value="1"/>
</dbReference>
<keyword evidence="2 5" id="KW-0689">Ribosomal protein</keyword>
<organism evidence="5 6">
    <name type="scientific">Hypsibius exemplaris</name>
    <name type="common">Freshwater tardigrade</name>
    <dbReference type="NCBI Taxonomy" id="2072580"/>
    <lineage>
        <taxon>Eukaryota</taxon>
        <taxon>Metazoa</taxon>
        <taxon>Ecdysozoa</taxon>
        <taxon>Tardigrada</taxon>
        <taxon>Eutardigrada</taxon>
        <taxon>Parachela</taxon>
        <taxon>Hypsibioidea</taxon>
        <taxon>Hypsibiidae</taxon>
        <taxon>Hypsibius</taxon>
    </lineage>
</organism>
<keyword evidence="3" id="KW-0687">Ribonucleoprotein</keyword>
<gene>
    <name evidence="5" type="ORF">BV898_08800</name>
</gene>
<dbReference type="PROSITE" id="PS00580">
    <property type="entry name" value="RIBOSOMAL_L32E"/>
    <property type="match status" value="1"/>
</dbReference>
<comment type="similarity">
    <text evidence="1">Belongs to the eukaryotic ribosomal protein eL32 family.</text>
</comment>
<dbReference type="Proteomes" id="UP000192578">
    <property type="component" value="Unassembled WGS sequence"/>
</dbReference>
<dbReference type="PANTHER" id="PTHR23413">
    <property type="entry name" value="60S RIBOSOMAL PROTEIN L32 AND DNA-DIRECTED RNA POLYMERASE II, SUBUNIT N"/>
    <property type="match status" value="1"/>
</dbReference>
<dbReference type="OrthoDB" id="268693at2759"/>